<reference evidence="1" key="1">
    <citation type="submission" date="2019-08" db="EMBL/GenBank/DDBJ databases">
        <authorList>
            <person name="Kucharzyk K."/>
            <person name="Murdoch R.W."/>
            <person name="Higgins S."/>
            <person name="Loffler F."/>
        </authorList>
    </citation>
    <scope>NUCLEOTIDE SEQUENCE</scope>
</reference>
<proteinExistence type="predicted"/>
<dbReference type="AlphaFoldDB" id="A0A645HPI6"/>
<sequence length="73" mass="8221">MQERIINFIVDNSRVDKQALLNYMYDTDEIANDVGTVLNAQEVIDIGLIDEVGGFSKAMNVLRDLIEEMGTEN</sequence>
<accession>A0A645HPI6</accession>
<comment type="caution">
    <text evidence="1">The sequence shown here is derived from an EMBL/GenBank/DDBJ whole genome shotgun (WGS) entry which is preliminary data.</text>
</comment>
<name>A0A645HPI6_9ZZZZ</name>
<gene>
    <name evidence="1" type="primary">tepA_11</name>
    <name evidence="1" type="ORF">SDC9_185557</name>
</gene>
<dbReference type="SUPFAM" id="SSF52096">
    <property type="entry name" value="ClpP/crotonase"/>
    <property type="match status" value="1"/>
</dbReference>
<protein>
    <submittedName>
        <fullName evidence="1">Translocation-enhancing protein TepA</fullName>
    </submittedName>
</protein>
<evidence type="ECO:0000313" key="1">
    <source>
        <dbReference type="EMBL" id="MPN38034.1"/>
    </source>
</evidence>
<organism evidence="1">
    <name type="scientific">bioreactor metagenome</name>
    <dbReference type="NCBI Taxonomy" id="1076179"/>
    <lineage>
        <taxon>unclassified sequences</taxon>
        <taxon>metagenomes</taxon>
        <taxon>ecological metagenomes</taxon>
    </lineage>
</organism>
<dbReference type="InterPro" id="IPR029045">
    <property type="entry name" value="ClpP/crotonase-like_dom_sf"/>
</dbReference>
<dbReference type="EMBL" id="VSSQ01093021">
    <property type="protein sequence ID" value="MPN38034.1"/>
    <property type="molecule type" value="Genomic_DNA"/>
</dbReference>